<proteinExistence type="predicted"/>
<dbReference type="SUPFAM" id="SSF55315">
    <property type="entry name" value="L30e-like"/>
    <property type="match status" value="1"/>
</dbReference>
<evidence type="ECO:0000313" key="5">
    <source>
        <dbReference type="Proteomes" id="UP001204772"/>
    </source>
</evidence>
<comment type="caution">
    <text evidence="4">The sequence shown here is derived from an EMBL/GenBank/DDBJ whole genome shotgun (WGS) entry which is preliminary data.</text>
</comment>
<dbReference type="Proteomes" id="UP001204772">
    <property type="component" value="Unassembled WGS sequence"/>
</dbReference>
<keyword evidence="2" id="KW-0808">Transferase</keyword>
<dbReference type="InterPro" id="IPR004441">
    <property type="entry name" value="rRNA_MeTrfase_TrmH"/>
</dbReference>
<evidence type="ECO:0000313" key="4">
    <source>
        <dbReference type="EMBL" id="MCP1383732.1"/>
    </source>
</evidence>
<dbReference type="InterPro" id="IPR013123">
    <property type="entry name" value="SpoU_subst-bd"/>
</dbReference>
<name>A0ABT1FTC3_9BACT</name>
<evidence type="ECO:0000256" key="1">
    <source>
        <dbReference type="ARBA" id="ARBA00022603"/>
    </source>
</evidence>
<dbReference type="RefSeq" id="WP_206023169.1">
    <property type="nucleotide sequence ID" value="NZ_JAMZEL010000005.1"/>
</dbReference>
<dbReference type="Gene3D" id="3.40.1280.10">
    <property type="match status" value="1"/>
</dbReference>
<dbReference type="Pfam" id="PF00588">
    <property type="entry name" value="SpoU_methylase"/>
    <property type="match status" value="1"/>
</dbReference>
<dbReference type="InterPro" id="IPR001537">
    <property type="entry name" value="SpoU_MeTrfase"/>
</dbReference>
<dbReference type="InterPro" id="IPR029026">
    <property type="entry name" value="tRNA_m1G_MTases_N"/>
</dbReference>
<dbReference type="SUPFAM" id="SSF75217">
    <property type="entry name" value="alpha/beta knot"/>
    <property type="match status" value="1"/>
</dbReference>
<sequence length="267" mass="29556">MAFERNEYPKKRTIHTTKPVDKTREKELVFGTQPVIEALKAGQEIDKIIVFREQSFADILEMAIERGIPVQRVPMEKLNQITRKNHQGVIAFVSAIRYVSLHNILAGIFEKGEVPLLLMLDRITDVRNFGAIARSAECMGVHAIVVPMRGAAQINSDAIKTSSGALSHLPVCRENNLMDTVQYLQDSGVQVIACTEKAAQILTNVDFTTPTAIIMGSEEDGVSPELIRRSNMNIKIPMKGKVASLNVSVAAGMVIYEAARQRMQEIV</sequence>
<dbReference type="CDD" id="cd18103">
    <property type="entry name" value="SpoU-like_RlmB"/>
    <property type="match status" value="1"/>
</dbReference>
<dbReference type="EMBL" id="JAMZEL010000005">
    <property type="protein sequence ID" value="MCP1383732.1"/>
    <property type="molecule type" value="Genomic_DNA"/>
</dbReference>
<dbReference type="InterPro" id="IPR029064">
    <property type="entry name" value="Ribosomal_eL30-like_sf"/>
</dbReference>
<keyword evidence="5" id="KW-1185">Reference proteome</keyword>
<organism evidence="4 5">
    <name type="scientific">Runella salmonicolor</name>
    <dbReference type="NCBI Taxonomy" id="2950278"/>
    <lineage>
        <taxon>Bacteria</taxon>
        <taxon>Pseudomonadati</taxon>
        <taxon>Bacteroidota</taxon>
        <taxon>Cytophagia</taxon>
        <taxon>Cytophagales</taxon>
        <taxon>Spirosomataceae</taxon>
        <taxon>Runella</taxon>
    </lineage>
</organism>
<dbReference type="Gene3D" id="3.30.1330.30">
    <property type="match status" value="1"/>
</dbReference>
<dbReference type="SMART" id="SM00967">
    <property type="entry name" value="SpoU_sub_bind"/>
    <property type="match status" value="1"/>
</dbReference>
<gene>
    <name evidence="4" type="primary">rlmB</name>
    <name evidence="4" type="ORF">NCI00_14895</name>
</gene>
<dbReference type="PANTHER" id="PTHR46429:SF1">
    <property type="entry name" value="23S RRNA (GUANOSINE-2'-O-)-METHYLTRANSFERASE RLMB"/>
    <property type="match status" value="1"/>
</dbReference>
<dbReference type="PANTHER" id="PTHR46429">
    <property type="entry name" value="23S RRNA (GUANOSINE-2'-O-)-METHYLTRANSFERASE RLMB"/>
    <property type="match status" value="1"/>
</dbReference>
<evidence type="ECO:0000259" key="3">
    <source>
        <dbReference type="SMART" id="SM00967"/>
    </source>
</evidence>
<dbReference type="InterPro" id="IPR029028">
    <property type="entry name" value="Alpha/beta_knot_MTases"/>
</dbReference>
<reference evidence="4 5" key="1">
    <citation type="submission" date="2022-06" db="EMBL/GenBank/DDBJ databases">
        <title>Runella sp. S5 genome sequencing.</title>
        <authorList>
            <person name="Park S."/>
        </authorList>
    </citation>
    <scope>NUCLEOTIDE SEQUENCE [LARGE SCALE GENOMIC DNA]</scope>
    <source>
        <strain evidence="4 5">S5</strain>
    </source>
</reference>
<dbReference type="NCBIfam" id="TIGR00186">
    <property type="entry name" value="rRNA_methyl_3"/>
    <property type="match status" value="1"/>
</dbReference>
<evidence type="ECO:0000256" key="2">
    <source>
        <dbReference type="ARBA" id="ARBA00022679"/>
    </source>
</evidence>
<protein>
    <submittedName>
        <fullName evidence="4">23S rRNA (Guanosine(2251)-2'-O)-methyltransferase RlmB</fullName>
    </submittedName>
</protein>
<keyword evidence="1" id="KW-0489">Methyltransferase</keyword>
<accession>A0ABT1FTC3</accession>
<dbReference type="Pfam" id="PF08032">
    <property type="entry name" value="SpoU_sub_bind"/>
    <property type="match status" value="1"/>
</dbReference>
<feature type="domain" description="RNA 2-O ribose methyltransferase substrate binding" evidence="3">
    <location>
        <begin position="28"/>
        <end position="99"/>
    </location>
</feature>